<proteinExistence type="inferred from homology"/>
<sequence>MTAVAPLPTDFWRQRFMTFVANHHEPEPITRLRQQAFERFAALGLPTRQQEAWRFTDLSALTALTLQPPADAPVDASALPTLETSAHRLVFVNGRYAPGLSKLETLPDGATIASLNPHPNLSPTGGGAEDEFAQLPGLEQHPFAALNGAFGEDGAVIHLPRGTVLETPIHLIFHCTGGDMAVYPRLLITLKDRAQATVVVEYRGQGRYLNAPVAELSVGAGAVLDYHQIQEESAQAFHLGGIRVKQGRDSQTRLHLLSFGGQLARTDLETLLDGEQAQCLLNGLTVARDNQAGNFYVRVEHAHPHGSSQQSFRSVLDGKARSVFDGMIHVRPHAQKTDARQSSRNLLLSKQAAAHSNPRLEILADDVKCGHGSTTGFLDPNAEFYLRARGIPAAQARAMLVYAFANDNLNLMSLTPLRERLARLLAERLALDSIEEDIAS</sequence>
<dbReference type="InterPro" id="IPR045595">
    <property type="entry name" value="SufBD_N"/>
</dbReference>
<accession>W6MED2</accession>
<dbReference type="RefSeq" id="WP_048676620.1">
    <property type="nucleotide sequence ID" value="NZ_CBTJ020000111.1"/>
</dbReference>
<dbReference type="InterPro" id="IPR037284">
    <property type="entry name" value="SUF_FeS_clus_asmbl_SufBD_sf"/>
</dbReference>
<dbReference type="InterPro" id="IPR000825">
    <property type="entry name" value="SUF_FeS_clus_asmbl_SufBD_core"/>
</dbReference>
<evidence type="ECO:0000259" key="2">
    <source>
        <dbReference type="Pfam" id="PF01458"/>
    </source>
</evidence>
<dbReference type="Pfam" id="PF01458">
    <property type="entry name" value="SUFBD_core"/>
    <property type="match status" value="1"/>
</dbReference>
<evidence type="ECO:0000259" key="3">
    <source>
        <dbReference type="Pfam" id="PF19295"/>
    </source>
</evidence>
<dbReference type="PANTHER" id="PTHR43575:SF1">
    <property type="entry name" value="PROTEIN ABCI7, CHLOROPLASTIC"/>
    <property type="match status" value="1"/>
</dbReference>
<reference evidence="4" key="1">
    <citation type="submission" date="2013-07" db="EMBL/GenBank/DDBJ databases">
        <authorList>
            <person name="McIlroy S."/>
        </authorList>
    </citation>
    <scope>NUCLEOTIDE SEQUENCE [LARGE SCALE GENOMIC DNA]</scope>
    <source>
        <strain evidence="4">Run_A_D11</strain>
    </source>
</reference>
<dbReference type="EMBL" id="CBTJ020000111">
    <property type="protein sequence ID" value="CDI04408.1"/>
    <property type="molecule type" value="Genomic_DNA"/>
</dbReference>
<evidence type="ECO:0000313" key="4">
    <source>
        <dbReference type="EMBL" id="CDI04408.1"/>
    </source>
</evidence>
<feature type="domain" description="SUF system FeS cluster assembly SufBD N-terminal" evidence="3">
    <location>
        <begin position="22"/>
        <end position="170"/>
    </location>
</feature>
<feature type="domain" description="SUF system FeS cluster assembly SufBD core" evidence="2">
    <location>
        <begin position="176"/>
        <end position="404"/>
    </location>
</feature>
<comment type="similarity">
    <text evidence="1">Belongs to the iron-sulfur cluster assembly SufBD family.</text>
</comment>
<dbReference type="InterPro" id="IPR011542">
    <property type="entry name" value="SUF_FeS_clus_asmbl_SufD"/>
</dbReference>
<dbReference type="Pfam" id="PF19295">
    <property type="entry name" value="SufBD_N"/>
    <property type="match status" value="1"/>
</dbReference>
<evidence type="ECO:0000256" key="1">
    <source>
        <dbReference type="ARBA" id="ARBA00043967"/>
    </source>
</evidence>
<keyword evidence="5" id="KW-1185">Reference proteome</keyword>
<protein>
    <submittedName>
        <fullName evidence="4">FeS assembly protein SufD</fullName>
    </submittedName>
</protein>
<dbReference type="GO" id="GO:0016226">
    <property type="term" value="P:iron-sulfur cluster assembly"/>
    <property type="evidence" value="ECO:0007669"/>
    <property type="project" value="InterPro"/>
</dbReference>
<reference evidence="4" key="2">
    <citation type="submission" date="2014-03" db="EMBL/GenBank/DDBJ databases">
        <title>Candidatus Competibacter-lineage genomes retrieved from metagenomes reveal functional metabolic diversity.</title>
        <authorList>
            <person name="McIlroy S.J."/>
            <person name="Albertsen M."/>
            <person name="Andresen E.K."/>
            <person name="Saunders A.M."/>
            <person name="Kristiansen R."/>
            <person name="Stokholm-Bjerregaard M."/>
            <person name="Nielsen K.L."/>
            <person name="Nielsen P.H."/>
        </authorList>
    </citation>
    <scope>NUCLEOTIDE SEQUENCE</scope>
    <source>
        <strain evidence="4">Run_A_D11</strain>
    </source>
</reference>
<gene>
    <name evidence="4" type="ORF">BN873_980009</name>
</gene>
<evidence type="ECO:0000313" key="5">
    <source>
        <dbReference type="Proteomes" id="UP000035760"/>
    </source>
</evidence>
<dbReference type="Proteomes" id="UP000035760">
    <property type="component" value="Unassembled WGS sequence"/>
</dbReference>
<name>W6MED2_9GAMM</name>
<dbReference type="NCBIfam" id="TIGR01981">
    <property type="entry name" value="sufD"/>
    <property type="match status" value="1"/>
</dbReference>
<dbReference type="SUPFAM" id="SSF101960">
    <property type="entry name" value="Stabilizer of iron transporter SufD"/>
    <property type="match status" value="1"/>
</dbReference>
<dbReference type="AlphaFoldDB" id="W6MED2"/>
<dbReference type="STRING" id="1400863.BN873_980009"/>
<organism evidence="4 5">
    <name type="scientific">Candidatus Competibacter denitrificans Run_A_D11</name>
    <dbReference type="NCBI Taxonomy" id="1400863"/>
    <lineage>
        <taxon>Bacteria</taxon>
        <taxon>Pseudomonadati</taxon>
        <taxon>Pseudomonadota</taxon>
        <taxon>Gammaproteobacteria</taxon>
        <taxon>Candidatus Competibacteraceae</taxon>
        <taxon>Candidatus Competibacter</taxon>
    </lineage>
</organism>
<comment type="caution">
    <text evidence="4">The sequence shown here is derived from an EMBL/GenBank/DDBJ whole genome shotgun (WGS) entry which is preliminary data.</text>
</comment>
<dbReference type="PANTHER" id="PTHR43575">
    <property type="entry name" value="PROTEIN ABCI7, CHLOROPLASTIC"/>
    <property type="match status" value="1"/>
</dbReference>
<dbReference type="InterPro" id="IPR055346">
    <property type="entry name" value="Fe-S_cluster_assembly_SufBD"/>
</dbReference>